<protein>
    <submittedName>
        <fullName evidence="2">Uncharacterized protein</fullName>
    </submittedName>
</protein>
<keyword evidence="3" id="KW-1185">Reference proteome</keyword>
<gene>
    <name evidence="2" type="ORF">Cni_G12964</name>
</gene>
<evidence type="ECO:0000313" key="2">
    <source>
        <dbReference type="EMBL" id="WOL04243.1"/>
    </source>
</evidence>
<feature type="compositionally biased region" description="Basic and acidic residues" evidence="1">
    <location>
        <begin position="28"/>
        <end position="48"/>
    </location>
</feature>
<accession>A0AAQ3QCP2</accession>
<dbReference type="EMBL" id="CP136893">
    <property type="protein sequence ID" value="WOL04243.1"/>
    <property type="molecule type" value="Genomic_DNA"/>
</dbReference>
<reference evidence="2 3" key="1">
    <citation type="submission" date="2023-10" db="EMBL/GenBank/DDBJ databases">
        <title>Chromosome-scale genome assembly provides insights into flower coloration mechanisms of Canna indica.</title>
        <authorList>
            <person name="Li C."/>
        </authorList>
    </citation>
    <scope>NUCLEOTIDE SEQUENCE [LARGE SCALE GENOMIC DNA]</scope>
    <source>
        <tissue evidence="2">Flower</tissue>
    </source>
</reference>
<sequence length="85" mass="9433">MAPWAGSASDKTEGKRMGQLREATVANHKREQWREKEAKKRLREREEIGGGGEGRGGDLAGKVSPFQAVLKHFGEINRSDWSEGP</sequence>
<dbReference type="Proteomes" id="UP001327560">
    <property type="component" value="Chromosome 4"/>
</dbReference>
<feature type="region of interest" description="Disordered" evidence="1">
    <location>
        <begin position="1"/>
        <end position="61"/>
    </location>
</feature>
<organism evidence="2 3">
    <name type="scientific">Canna indica</name>
    <name type="common">Indian-shot</name>
    <dbReference type="NCBI Taxonomy" id="4628"/>
    <lineage>
        <taxon>Eukaryota</taxon>
        <taxon>Viridiplantae</taxon>
        <taxon>Streptophyta</taxon>
        <taxon>Embryophyta</taxon>
        <taxon>Tracheophyta</taxon>
        <taxon>Spermatophyta</taxon>
        <taxon>Magnoliopsida</taxon>
        <taxon>Liliopsida</taxon>
        <taxon>Zingiberales</taxon>
        <taxon>Cannaceae</taxon>
        <taxon>Canna</taxon>
    </lineage>
</organism>
<feature type="compositionally biased region" description="Gly residues" evidence="1">
    <location>
        <begin position="49"/>
        <end position="59"/>
    </location>
</feature>
<proteinExistence type="predicted"/>
<evidence type="ECO:0000256" key="1">
    <source>
        <dbReference type="SAM" id="MobiDB-lite"/>
    </source>
</evidence>
<name>A0AAQ3QCP2_9LILI</name>
<dbReference type="AlphaFoldDB" id="A0AAQ3QCP2"/>
<evidence type="ECO:0000313" key="3">
    <source>
        <dbReference type="Proteomes" id="UP001327560"/>
    </source>
</evidence>